<evidence type="ECO:0000313" key="3">
    <source>
        <dbReference type="Proteomes" id="UP000177625"/>
    </source>
</evidence>
<gene>
    <name evidence="2" type="ORF">RSE6_06637</name>
</gene>
<organism evidence="2 3">
    <name type="scientific">Rhynchosporium secalis</name>
    <name type="common">Barley scald fungus</name>
    <dbReference type="NCBI Taxonomy" id="38038"/>
    <lineage>
        <taxon>Eukaryota</taxon>
        <taxon>Fungi</taxon>
        <taxon>Dikarya</taxon>
        <taxon>Ascomycota</taxon>
        <taxon>Pezizomycotina</taxon>
        <taxon>Leotiomycetes</taxon>
        <taxon>Helotiales</taxon>
        <taxon>Ploettnerulaceae</taxon>
        <taxon>Rhynchosporium</taxon>
    </lineage>
</organism>
<dbReference type="EMBL" id="FJVC01000239">
    <property type="protein sequence ID" value="CZT46234.1"/>
    <property type="molecule type" value="Genomic_DNA"/>
</dbReference>
<protein>
    <recommendedName>
        <fullName evidence="4">Secreted protein</fullName>
    </recommendedName>
</protein>
<evidence type="ECO:0000313" key="2">
    <source>
        <dbReference type="EMBL" id="CZT46234.1"/>
    </source>
</evidence>
<dbReference type="Proteomes" id="UP000177625">
    <property type="component" value="Unassembled WGS sequence"/>
</dbReference>
<sequence>MSSEICLCLAFQLLGCFASGWNYGHVAKEAVVLCHLSIPEYTEIKIKIRESWEVGGGIHWICHSTWGTKICVQSGLETCFCAGRFELMLPNNTEPWGLPSHVM</sequence>
<dbReference type="AlphaFoldDB" id="A0A1E1MAZ2"/>
<evidence type="ECO:0000256" key="1">
    <source>
        <dbReference type="SAM" id="SignalP"/>
    </source>
</evidence>
<accession>A0A1E1MAZ2</accession>
<proteinExistence type="predicted"/>
<reference evidence="3" key="1">
    <citation type="submission" date="2016-03" db="EMBL/GenBank/DDBJ databases">
        <authorList>
            <person name="Guldener U."/>
        </authorList>
    </citation>
    <scope>NUCLEOTIDE SEQUENCE [LARGE SCALE GENOMIC DNA]</scope>
</reference>
<keyword evidence="1" id="KW-0732">Signal</keyword>
<keyword evidence="3" id="KW-1185">Reference proteome</keyword>
<feature type="signal peptide" evidence="1">
    <location>
        <begin position="1"/>
        <end position="18"/>
    </location>
</feature>
<name>A0A1E1MAZ2_RHYSE</name>
<evidence type="ECO:0008006" key="4">
    <source>
        <dbReference type="Google" id="ProtNLM"/>
    </source>
</evidence>
<feature type="chain" id="PRO_5009448155" description="Secreted protein" evidence="1">
    <location>
        <begin position="19"/>
        <end position="103"/>
    </location>
</feature>